<dbReference type="AlphaFoldDB" id="A0A017THB9"/>
<proteinExistence type="predicted"/>
<dbReference type="EMBL" id="ASRX01000006">
    <property type="protein sequence ID" value="EYF07996.1"/>
    <property type="molecule type" value="Genomic_DNA"/>
</dbReference>
<sequence>MACGVPRREVDDVTSECIIAAWIAIQRGGFKVHAWVEPTEALRRWLYGIAWRLSAHERGRARHRREVLAAEPWELGAEEPASDTQAQLRARTLLRALDRLPPHQRALLLATAEGHTPAALAAPQRITARAVLHQLVRARAALLDEGDEEGDG</sequence>
<name>A0A017THB9_9BACT</name>
<organism evidence="1 2">
    <name type="scientific">Chondromyces apiculatus DSM 436</name>
    <dbReference type="NCBI Taxonomy" id="1192034"/>
    <lineage>
        <taxon>Bacteria</taxon>
        <taxon>Pseudomonadati</taxon>
        <taxon>Myxococcota</taxon>
        <taxon>Polyangia</taxon>
        <taxon>Polyangiales</taxon>
        <taxon>Polyangiaceae</taxon>
        <taxon>Chondromyces</taxon>
    </lineage>
</organism>
<evidence type="ECO:0000313" key="1">
    <source>
        <dbReference type="EMBL" id="EYF07996.1"/>
    </source>
</evidence>
<protein>
    <recommendedName>
        <fullName evidence="3">RNA polymerase sigma factor 70 region 4 type 2 domain-containing protein</fullName>
    </recommendedName>
</protein>
<evidence type="ECO:0000313" key="2">
    <source>
        <dbReference type="Proteomes" id="UP000019678"/>
    </source>
</evidence>
<keyword evidence="2" id="KW-1185">Reference proteome</keyword>
<dbReference type="InterPro" id="IPR036388">
    <property type="entry name" value="WH-like_DNA-bd_sf"/>
</dbReference>
<dbReference type="eggNOG" id="COG1595">
    <property type="taxonomic scope" value="Bacteria"/>
</dbReference>
<reference evidence="1 2" key="1">
    <citation type="submission" date="2013-05" db="EMBL/GenBank/DDBJ databases">
        <title>Genome assembly of Chondromyces apiculatus DSM 436.</title>
        <authorList>
            <person name="Sharma G."/>
            <person name="Khatri I."/>
            <person name="Kaur C."/>
            <person name="Mayilraj S."/>
            <person name="Subramanian S."/>
        </authorList>
    </citation>
    <scope>NUCLEOTIDE SEQUENCE [LARGE SCALE GENOMIC DNA]</scope>
    <source>
        <strain evidence="1 2">DSM 436</strain>
    </source>
</reference>
<dbReference type="Proteomes" id="UP000019678">
    <property type="component" value="Unassembled WGS sequence"/>
</dbReference>
<dbReference type="Gene3D" id="1.10.10.10">
    <property type="entry name" value="Winged helix-like DNA-binding domain superfamily/Winged helix DNA-binding domain"/>
    <property type="match status" value="1"/>
</dbReference>
<evidence type="ECO:0008006" key="3">
    <source>
        <dbReference type="Google" id="ProtNLM"/>
    </source>
</evidence>
<accession>A0A017THB9</accession>
<dbReference type="SUPFAM" id="SSF88659">
    <property type="entry name" value="Sigma3 and sigma4 domains of RNA polymerase sigma factors"/>
    <property type="match status" value="1"/>
</dbReference>
<gene>
    <name evidence="1" type="ORF">CAP_7018</name>
</gene>
<comment type="caution">
    <text evidence="1">The sequence shown here is derived from an EMBL/GenBank/DDBJ whole genome shotgun (WGS) entry which is preliminary data.</text>
</comment>
<dbReference type="InterPro" id="IPR013324">
    <property type="entry name" value="RNA_pol_sigma_r3/r4-like"/>
</dbReference>